<keyword evidence="2" id="KW-0808">Transferase</keyword>
<dbReference type="PANTHER" id="PTHR48090">
    <property type="entry name" value="UNDECAPRENYL-PHOSPHATE 4-DEOXY-4-FORMAMIDO-L-ARABINOSE TRANSFERASE-RELATED"/>
    <property type="match status" value="1"/>
</dbReference>
<dbReference type="PANTHER" id="PTHR48090:SF6">
    <property type="entry name" value="SLR5056 PROTEIN"/>
    <property type="match status" value="1"/>
</dbReference>
<keyword evidence="3" id="KW-1185">Reference proteome</keyword>
<dbReference type="GO" id="GO:0016740">
    <property type="term" value="F:transferase activity"/>
    <property type="evidence" value="ECO:0007669"/>
    <property type="project" value="UniProtKB-KW"/>
</dbReference>
<dbReference type="SUPFAM" id="SSF53448">
    <property type="entry name" value="Nucleotide-diphospho-sugar transferases"/>
    <property type="match status" value="1"/>
</dbReference>
<dbReference type="Gene3D" id="3.90.550.10">
    <property type="entry name" value="Spore Coat Polysaccharide Biosynthesis Protein SpsA, Chain A"/>
    <property type="match status" value="1"/>
</dbReference>
<dbReference type="InterPro" id="IPR050256">
    <property type="entry name" value="Glycosyltransferase_2"/>
</dbReference>
<proteinExistence type="predicted"/>
<name>A0A5C5Z4H4_9BACT</name>
<feature type="transmembrane region" description="Helical" evidence="1">
    <location>
        <begin position="6"/>
        <end position="35"/>
    </location>
</feature>
<comment type="caution">
    <text evidence="2">The sequence shown here is derived from an EMBL/GenBank/DDBJ whole genome shotgun (WGS) entry which is preliminary data.</text>
</comment>
<dbReference type="Pfam" id="PF13641">
    <property type="entry name" value="Glyco_tranf_2_3"/>
    <property type="match status" value="1"/>
</dbReference>
<organism evidence="2 3">
    <name type="scientific">Novipirellula herctigrandis</name>
    <dbReference type="NCBI Taxonomy" id="2527986"/>
    <lineage>
        <taxon>Bacteria</taxon>
        <taxon>Pseudomonadati</taxon>
        <taxon>Planctomycetota</taxon>
        <taxon>Planctomycetia</taxon>
        <taxon>Pirellulales</taxon>
        <taxon>Pirellulaceae</taxon>
        <taxon>Novipirellula</taxon>
    </lineage>
</organism>
<feature type="transmembrane region" description="Helical" evidence="1">
    <location>
        <begin position="361"/>
        <end position="385"/>
    </location>
</feature>
<dbReference type="Proteomes" id="UP000315010">
    <property type="component" value="Unassembled WGS sequence"/>
</dbReference>
<accession>A0A5C5Z4H4</accession>
<keyword evidence="1" id="KW-0472">Membrane</keyword>
<dbReference type="OrthoDB" id="9797391at2"/>
<evidence type="ECO:0000313" key="3">
    <source>
        <dbReference type="Proteomes" id="UP000315010"/>
    </source>
</evidence>
<evidence type="ECO:0000256" key="1">
    <source>
        <dbReference type="SAM" id="Phobius"/>
    </source>
</evidence>
<keyword evidence="1" id="KW-1133">Transmembrane helix</keyword>
<dbReference type="CDD" id="cd06438">
    <property type="entry name" value="EpsO_like"/>
    <property type="match status" value="1"/>
</dbReference>
<dbReference type="InterPro" id="IPR029044">
    <property type="entry name" value="Nucleotide-diphossugar_trans"/>
</dbReference>
<dbReference type="AlphaFoldDB" id="A0A5C5Z4H4"/>
<keyword evidence="1" id="KW-0812">Transmembrane</keyword>
<sequence length="428" mass="47152">MTNIQLLMGILAWIATIAISVPLCLLSLECLLGAISPSHSRIRRSGIRRSGDRLKKDEKASRPSVDVVVPAHNEQEGLASSLNSLFASLRDDDRVYVVADNCTDATASIARKLAKSNESPVQLYLLERFDDANRGKDYALRCAFDVLDAETQEDANTANRVVMIVDADCQVDADAIDHLASQVARTGRPAQASYMMRQPAHLPATASRVLLEFAFTIKNHVRPLGVSRLGGACTLFGSGMAFPRDLVSRLTGPGGHLVEDMRWTFDMVLAGRPVGFCPDAKLVAMFPTSTKAADTQHRRWEHGHLQLATSQLPRLIGSWMRAPRWYTVVAALDLMIVPLSLLVAASLVVSSFNLVVYLTTLNIWPMAILAISLAAASVSLIAAWCQHRPGNATFRMLLGIPAYAFRKLPLYTRFLFRPERSWIRTDRS</sequence>
<evidence type="ECO:0000313" key="2">
    <source>
        <dbReference type="EMBL" id="TWT81926.1"/>
    </source>
</evidence>
<reference evidence="2 3" key="1">
    <citation type="submission" date="2019-02" db="EMBL/GenBank/DDBJ databases">
        <title>Deep-cultivation of Planctomycetes and their phenomic and genomic characterization uncovers novel biology.</title>
        <authorList>
            <person name="Wiegand S."/>
            <person name="Jogler M."/>
            <person name="Boedeker C."/>
            <person name="Pinto D."/>
            <person name="Vollmers J."/>
            <person name="Rivas-Marin E."/>
            <person name="Kohn T."/>
            <person name="Peeters S.H."/>
            <person name="Heuer A."/>
            <person name="Rast P."/>
            <person name="Oberbeckmann S."/>
            <person name="Bunk B."/>
            <person name="Jeske O."/>
            <person name="Meyerdierks A."/>
            <person name="Storesund J.E."/>
            <person name="Kallscheuer N."/>
            <person name="Luecker S."/>
            <person name="Lage O.M."/>
            <person name="Pohl T."/>
            <person name="Merkel B.J."/>
            <person name="Hornburger P."/>
            <person name="Mueller R.-W."/>
            <person name="Bruemmer F."/>
            <person name="Labrenz M."/>
            <person name="Spormann A.M."/>
            <person name="Op Den Camp H."/>
            <person name="Overmann J."/>
            <person name="Amann R."/>
            <person name="Jetten M.S.M."/>
            <person name="Mascher T."/>
            <person name="Medema M.H."/>
            <person name="Devos D.P."/>
            <person name="Kaster A.-K."/>
            <person name="Ovreas L."/>
            <person name="Rohde M."/>
            <person name="Galperin M.Y."/>
            <person name="Jogler C."/>
        </authorList>
    </citation>
    <scope>NUCLEOTIDE SEQUENCE [LARGE SCALE GENOMIC DNA]</scope>
    <source>
        <strain evidence="2 3">CA13</strain>
    </source>
</reference>
<dbReference type="RefSeq" id="WP_146398117.1">
    <property type="nucleotide sequence ID" value="NZ_SJPJ01000001.1"/>
</dbReference>
<protein>
    <submittedName>
        <fullName evidence="2">N-glycosyltransferase</fullName>
    </submittedName>
</protein>
<dbReference type="EMBL" id="SJPJ01000001">
    <property type="protein sequence ID" value="TWT81926.1"/>
    <property type="molecule type" value="Genomic_DNA"/>
</dbReference>
<feature type="transmembrane region" description="Helical" evidence="1">
    <location>
        <begin position="325"/>
        <end position="349"/>
    </location>
</feature>
<gene>
    <name evidence="2" type="ORF">CA13_33810</name>
</gene>